<dbReference type="PANTHER" id="PTHR19308:SF8">
    <property type="entry name" value="STAR-RELATED LIPID TRANSFER PROTEIN 7, MITOCHONDRIAL"/>
    <property type="match status" value="1"/>
</dbReference>
<protein>
    <recommendedName>
        <fullName evidence="2">START domain-containing protein</fullName>
    </recommendedName>
</protein>
<accession>A0ABR0ALJ1</accession>
<dbReference type="SUPFAM" id="SSF55961">
    <property type="entry name" value="Bet v1-like"/>
    <property type="match status" value="1"/>
</dbReference>
<feature type="compositionally biased region" description="Polar residues" evidence="1">
    <location>
        <begin position="467"/>
        <end position="488"/>
    </location>
</feature>
<dbReference type="InterPro" id="IPR002913">
    <property type="entry name" value="START_lipid-bd_dom"/>
</dbReference>
<name>A0ABR0ALJ1_9CRUS</name>
<keyword evidence="4" id="KW-1185">Reference proteome</keyword>
<evidence type="ECO:0000313" key="3">
    <source>
        <dbReference type="EMBL" id="KAK4025984.1"/>
    </source>
</evidence>
<feature type="compositionally biased region" description="Low complexity" evidence="1">
    <location>
        <begin position="510"/>
        <end position="537"/>
    </location>
</feature>
<evidence type="ECO:0000259" key="2">
    <source>
        <dbReference type="PROSITE" id="PS50848"/>
    </source>
</evidence>
<dbReference type="PANTHER" id="PTHR19308">
    <property type="entry name" value="PHOSPHATIDYLCHOLINE TRANSFER PROTEIN"/>
    <property type="match status" value="1"/>
</dbReference>
<comment type="caution">
    <text evidence="3">The sequence shown here is derived from an EMBL/GenBank/DDBJ whole genome shotgun (WGS) entry which is preliminary data.</text>
</comment>
<sequence>MWNYRAASIRPNMILMRSLTPKLALNHESVSLNRSLWSGNNSKPKSFLTAFGARLLRAFDRNLKSLFKIGRCTRNSVFGSLLENRLIQVMLVDFSHTVTKSRDVLLSAACLSVYNWEENSHHSEQIKDLASDVSFINQLTLETLTCKSCQKRLKIDQKVPEVVYCSCSDSKPSSSEVNGWKPFIERPNTLVWRKEHETYKGLYAYKMYGRFETVNAMDFLRVQLDTSFRKQWDASAIQLEIIEENADTNTDLVYWEMRWPRPFANRDYVFERKLTFIPKENVCVISSVATSHPAIPVNKSMHRVTEYWSYMVVKPFTNFERPGTEFVLTYFDNPGLSIPSSVSTWVAMTGLPNFVGKLHDAAGRVTDLMGPEPALMHCLRAQMDAHRGDVVTSIEIEDSLTVQLPSEDQATLTGQQDSSIIQEEISSLTTVEGASNLTKEGDKQKNPLQDEAPSVVQAESTPAEAVTSASRIPSTASPVSTFPSSVANLSPVDIHVNPGESASLENADKTTSPASESPTAPTSSASPPCSTASNSCSDSAQFLTRSPVYC</sequence>
<dbReference type="InterPro" id="IPR051213">
    <property type="entry name" value="START_lipid_transfer"/>
</dbReference>
<organism evidence="3 4">
    <name type="scientific">Daphnia magna</name>
    <dbReference type="NCBI Taxonomy" id="35525"/>
    <lineage>
        <taxon>Eukaryota</taxon>
        <taxon>Metazoa</taxon>
        <taxon>Ecdysozoa</taxon>
        <taxon>Arthropoda</taxon>
        <taxon>Crustacea</taxon>
        <taxon>Branchiopoda</taxon>
        <taxon>Diplostraca</taxon>
        <taxon>Cladocera</taxon>
        <taxon>Anomopoda</taxon>
        <taxon>Daphniidae</taxon>
        <taxon>Daphnia</taxon>
    </lineage>
</organism>
<dbReference type="Proteomes" id="UP001234178">
    <property type="component" value="Unassembled WGS sequence"/>
</dbReference>
<dbReference type="Gene3D" id="3.30.530.20">
    <property type="match status" value="1"/>
</dbReference>
<dbReference type="PROSITE" id="PS50848">
    <property type="entry name" value="START"/>
    <property type="match status" value="1"/>
</dbReference>
<feature type="region of interest" description="Disordered" evidence="1">
    <location>
        <begin position="436"/>
        <end position="538"/>
    </location>
</feature>
<feature type="domain" description="START" evidence="2">
    <location>
        <begin position="175"/>
        <end position="367"/>
    </location>
</feature>
<dbReference type="InterPro" id="IPR023393">
    <property type="entry name" value="START-like_dom_sf"/>
</dbReference>
<reference evidence="3 4" key="1">
    <citation type="journal article" date="2023" name="Nucleic Acids Res.">
        <title>The hologenome of Daphnia magna reveals possible DNA methylation and microbiome-mediated evolution of the host genome.</title>
        <authorList>
            <person name="Chaturvedi A."/>
            <person name="Li X."/>
            <person name="Dhandapani V."/>
            <person name="Marshall H."/>
            <person name="Kissane S."/>
            <person name="Cuenca-Cambronero M."/>
            <person name="Asole G."/>
            <person name="Calvet F."/>
            <person name="Ruiz-Romero M."/>
            <person name="Marangio P."/>
            <person name="Guigo R."/>
            <person name="Rago D."/>
            <person name="Mirbahai L."/>
            <person name="Eastwood N."/>
            <person name="Colbourne J.K."/>
            <person name="Zhou J."/>
            <person name="Mallon E."/>
            <person name="Orsini L."/>
        </authorList>
    </citation>
    <scope>NUCLEOTIDE SEQUENCE [LARGE SCALE GENOMIC DNA]</scope>
    <source>
        <strain evidence="3">LRV0_1</strain>
    </source>
</reference>
<proteinExistence type="predicted"/>
<dbReference type="Pfam" id="PF01852">
    <property type="entry name" value="START"/>
    <property type="match status" value="1"/>
</dbReference>
<evidence type="ECO:0000313" key="4">
    <source>
        <dbReference type="Proteomes" id="UP001234178"/>
    </source>
</evidence>
<dbReference type="EMBL" id="JAOYFB010000038">
    <property type="protein sequence ID" value="KAK4025984.1"/>
    <property type="molecule type" value="Genomic_DNA"/>
</dbReference>
<gene>
    <name evidence="3" type="ORF">OUZ56_015013</name>
</gene>
<evidence type="ECO:0000256" key="1">
    <source>
        <dbReference type="SAM" id="MobiDB-lite"/>
    </source>
</evidence>